<name>A0A9Q0CFR9_9POAL</name>
<feature type="region of interest" description="Disordered" evidence="1">
    <location>
        <begin position="454"/>
        <end position="511"/>
    </location>
</feature>
<dbReference type="InterPro" id="IPR005024">
    <property type="entry name" value="Snf7_fam"/>
</dbReference>
<dbReference type="Proteomes" id="UP001151287">
    <property type="component" value="Unassembled WGS sequence"/>
</dbReference>
<proteinExistence type="predicted"/>
<dbReference type="Pfam" id="PF03357">
    <property type="entry name" value="Snf7"/>
    <property type="match status" value="1"/>
</dbReference>
<dbReference type="GO" id="GO:0009898">
    <property type="term" value="C:cytoplasmic side of plasma membrane"/>
    <property type="evidence" value="ECO:0007669"/>
    <property type="project" value="TreeGrafter"/>
</dbReference>
<reference evidence="2" key="1">
    <citation type="journal article" date="2022" name="Cell">
        <title>Repeat-based holocentromeres influence genome architecture and karyotype evolution.</title>
        <authorList>
            <person name="Hofstatter P.G."/>
            <person name="Thangavel G."/>
            <person name="Lux T."/>
            <person name="Neumann P."/>
            <person name="Vondrak T."/>
            <person name="Novak P."/>
            <person name="Zhang M."/>
            <person name="Costa L."/>
            <person name="Castellani M."/>
            <person name="Scott A."/>
            <person name="Toegelov H."/>
            <person name="Fuchs J."/>
            <person name="Mata-Sucre Y."/>
            <person name="Dias Y."/>
            <person name="Vanzela A.L.L."/>
            <person name="Huettel B."/>
            <person name="Almeida C.C.S."/>
            <person name="Simkova H."/>
            <person name="Souza G."/>
            <person name="Pedrosa-Harand A."/>
            <person name="Macas J."/>
            <person name="Mayer K.F.X."/>
            <person name="Houben A."/>
            <person name="Marques A."/>
        </authorList>
    </citation>
    <scope>NUCLEOTIDE SEQUENCE</scope>
    <source>
        <strain evidence="2">RhyBre1mFocal</strain>
    </source>
</reference>
<evidence type="ECO:0000256" key="1">
    <source>
        <dbReference type="SAM" id="MobiDB-lite"/>
    </source>
</evidence>
<feature type="compositionally biased region" description="Low complexity" evidence="1">
    <location>
        <begin position="472"/>
        <end position="490"/>
    </location>
</feature>
<evidence type="ECO:0000313" key="3">
    <source>
        <dbReference type="Proteomes" id="UP001151287"/>
    </source>
</evidence>
<dbReference type="Pfam" id="PF25880">
    <property type="entry name" value="WHD_CHMP7_1st"/>
    <property type="match status" value="1"/>
</dbReference>
<organism evidence="2 3">
    <name type="scientific">Rhynchospora breviuscula</name>
    <dbReference type="NCBI Taxonomy" id="2022672"/>
    <lineage>
        <taxon>Eukaryota</taxon>
        <taxon>Viridiplantae</taxon>
        <taxon>Streptophyta</taxon>
        <taxon>Embryophyta</taxon>
        <taxon>Tracheophyta</taxon>
        <taxon>Spermatophyta</taxon>
        <taxon>Magnoliopsida</taxon>
        <taxon>Liliopsida</taxon>
        <taxon>Poales</taxon>
        <taxon>Cyperaceae</taxon>
        <taxon>Cyperoideae</taxon>
        <taxon>Rhynchosporeae</taxon>
        <taxon>Rhynchospora</taxon>
    </lineage>
</organism>
<sequence>MRELEREEKTTWAVTASLSLSLTLLTKEWKRRFKTRTKLINATLMEKCDRDWESVDGGWEEVVRTHSGVNWDDDAAWNSGRMKALSGQRSDWEPLFLFWRRLILLVASRLRISLIPASRIKSVWFRRRSAVTGLLSVSVSVSPLSIPQVLHEMRAAGDILILREDVPLVDLATGSSTSAVARFSGVLTRFARAIGAFATPSLIDDNGRDHILIFKPVLQQKISEVVSTLKERHWTSTCVLTITQFQSLFDGNNEASVALSFLSRHGSARYLSVSFKAGAADAEIVQGAKLSLGTAPVGAASSLDYDLLRLVWTEEKLQKHIDVIDQSWESSRKKALECFKSGKREAALRHIRRSKLLANSREKSGQMLERVEQLLRLLADGEATNKVAEVIKIGAKAMNEQSIDIEEVHRHMEELDYVVSAFNDVQAALESVPLKSGDIEDKEVEQELENLEAELLEEEGVQETEMQEKQGSQAQGPRQTQSQSQSQSQSEELADSVCHNLSNLNLEPEAA</sequence>
<dbReference type="EMBL" id="JAMQYH010000003">
    <property type="protein sequence ID" value="KAJ1692902.1"/>
    <property type="molecule type" value="Genomic_DNA"/>
</dbReference>
<dbReference type="PANTHER" id="PTHR22761">
    <property type="entry name" value="CHARGED MULTIVESICULAR BODY PROTEIN"/>
    <property type="match status" value="1"/>
</dbReference>
<dbReference type="GO" id="GO:0005771">
    <property type="term" value="C:multivesicular body"/>
    <property type="evidence" value="ECO:0007669"/>
    <property type="project" value="TreeGrafter"/>
</dbReference>
<keyword evidence="3" id="KW-1185">Reference proteome</keyword>
<accession>A0A9Q0CFR9</accession>
<gene>
    <name evidence="2" type="ORF">LUZ63_009600</name>
</gene>
<dbReference type="GO" id="GO:0006900">
    <property type="term" value="P:vesicle budding from membrane"/>
    <property type="evidence" value="ECO:0007669"/>
    <property type="project" value="TreeGrafter"/>
</dbReference>
<dbReference type="GO" id="GO:0032511">
    <property type="term" value="P:late endosome to vacuole transport via multivesicular body sorting pathway"/>
    <property type="evidence" value="ECO:0007669"/>
    <property type="project" value="TreeGrafter"/>
</dbReference>
<dbReference type="PANTHER" id="PTHR22761:SF7">
    <property type="entry name" value="SNF7 FAMILY PROTEIN"/>
    <property type="match status" value="1"/>
</dbReference>
<comment type="caution">
    <text evidence="2">The sequence shown here is derived from an EMBL/GenBank/DDBJ whole genome shotgun (WGS) entry which is preliminary data.</text>
</comment>
<evidence type="ECO:0000313" key="2">
    <source>
        <dbReference type="EMBL" id="KAJ1692902.1"/>
    </source>
</evidence>
<dbReference type="AlphaFoldDB" id="A0A9Q0CFR9"/>
<dbReference type="GO" id="GO:0000815">
    <property type="term" value="C:ESCRT III complex"/>
    <property type="evidence" value="ECO:0007669"/>
    <property type="project" value="TreeGrafter"/>
</dbReference>
<protein>
    <recommendedName>
        <fullName evidence="4">SNF7 family protein</fullName>
    </recommendedName>
</protein>
<dbReference type="OrthoDB" id="10250120at2759"/>
<evidence type="ECO:0008006" key="4">
    <source>
        <dbReference type="Google" id="ProtNLM"/>
    </source>
</evidence>